<feature type="compositionally biased region" description="Basic and acidic residues" evidence="1">
    <location>
        <begin position="960"/>
        <end position="969"/>
    </location>
</feature>
<evidence type="ECO:0000313" key="3">
    <source>
        <dbReference type="EMBL" id="CCA30160.1"/>
    </source>
</evidence>
<proteinExistence type="predicted"/>
<keyword evidence="2" id="KW-0472">Membrane</keyword>
<feature type="region of interest" description="Disordered" evidence="1">
    <location>
        <begin position="101"/>
        <end position="140"/>
    </location>
</feature>
<feature type="compositionally biased region" description="Basic and acidic residues" evidence="1">
    <location>
        <begin position="901"/>
        <end position="943"/>
    </location>
</feature>
<feature type="compositionally biased region" description="Basic and acidic residues" evidence="1">
    <location>
        <begin position="690"/>
        <end position="702"/>
    </location>
</feature>
<accession>F0JB09</accession>
<feature type="compositionally biased region" description="Pro residues" evidence="1">
    <location>
        <begin position="196"/>
        <end position="208"/>
    </location>
</feature>
<feature type="compositionally biased region" description="Basic and acidic residues" evidence="1">
    <location>
        <begin position="719"/>
        <end position="745"/>
    </location>
</feature>
<feature type="region of interest" description="Disordered" evidence="1">
    <location>
        <begin position="184"/>
        <end position="209"/>
    </location>
</feature>
<feature type="region of interest" description="Disordered" evidence="1">
    <location>
        <begin position="796"/>
        <end position="823"/>
    </location>
</feature>
<feature type="region of interest" description="Disordered" evidence="1">
    <location>
        <begin position="960"/>
        <end position="990"/>
    </location>
</feature>
<feature type="compositionally biased region" description="Low complexity" evidence="1">
    <location>
        <begin position="110"/>
        <end position="129"/>
    </location>
</feature>
<feature type="transmembrane region" description="Helical" evidence="2">
    <location>
        <begin position="452"/>
        <end position="472"/>
    </location>
</feature>
<feature type="compositionally biased region" description="Basic and acidic residues" evidence="1">
    <location>
        <begin position="1295"/>
        <end position="1318"/>
    </location>
</feature>
<evidence type="ECO:0000256" key="2">
    <source>
        <dbReference type="SAM" id="Phobius"/>
    </source>
</evidence>
<organism>
    <name type="scientific">Neospora caninum (strain Liverpool)</name>
    <dbReference type="NCBI Taxonomy" id="572307"/>
    <lineage>
        <taxon>Eukaryota</taxon>
        <taxon>Sar</taxon>
        <taxon>Alveolata</taxon>
        <taxon>Apicomplexa</taxon>
        <taxon>Conoidasida</taxon>
        <taxon>Coccidia</taxon>
        <taxon>Eucoccidiorida</taxon>
        <taxon>Eimeriorina</taxon>
        <taxon>Sarcocystidae</taxon>
        <taxon>Neospora</taxon>
    </lineage>
</organism>
<feature type="compositionally biased region" description="Basic and acidic residues" evidence="1">
    <location>
        <begin position="1398"/>
        <end position="1410"/>
    </location>
</feature>
<feature type="region of interest" description="Disordered" evidence="1">
    <location>
        <begin position="291"/>
        <end position="319"/>
    </location>
</feature>
<reference evidence="3" key="2">
    <citation type="submission" date="2011-03" db="EMBL/GenBank/DDBJ databases">
        <authorList>
            <person name="Aslett M."/>
        </authorList>
    </citation>
    <scope>NUCLEOTIDE SEQUENCE</scope>
    <source>
        <strain evidence="3">Liverpool</strain>
    </source>
</reference>
<dbReference type="VEuPathDB" id="ToxoDB:NCLIV_069320"/>
<feature type="region of interest" description="Disordered" evidence="1">
    <location>
        <begin position="15"/>
        <end position="76"/>
    </location>
</feature>
<reference evidence="4" key="3">
    <citation type="journal article" date="2015" name="PLoS ONE">
        <title>Comprehensive Evaluation of Toxoplasma gondii VEG and Neospora caninum LIV Genomes with Tachyzoite Stage Transcriptome and Proteome Defines Novel Transcript Features.</title>
        <authorList>
            <person name="Ramaprasad A."/>
            <person name="Mourier T."/>
            <person name="Naeem R."/>
            <person name="Malas T.B."/>
            <person name="Moussa E."/>
            <person name="Panigrahi A."/>
            <person name="Vermont S.J."/>
            <person name="Otto T.D."/>
            <person name="Wastling J."/>
            <person name="Pain A."/>
        </authorList>
    </citation>
    <scope>NUCLEOTIDE SEQUENCE</scope>
    <source>
        <strain evidence="4">Liverpool</strain>
    </source>
</reference>
<feature type="compositionally biased region" description="Basic and acidic residues" evidence="1">
    <location>
        <begin position="510"/>
        <end position="564"/>
    </location>
</feature>
<feature type="region of interest" description="Disordered" evidence="1">
    <location>
        <begin position="1560"/>
        <end position="1590"/>
    </location>
</feature>
<name>F0JB09_NEOCL</name>
<evidence type="ECO:0000256" key="1">
    <source>
        <dbReference type="SAM" id="MobiDB-lite"/>
    </source>
</evidence>
<feature type="compositionally biased region" description="Polar residues" evidence="1">
    <location>
        <begin position="753"/>
        <end position="764"/>
    </location>
</feature>
<feature type="region of interest" description="Disordered" evidence="1">
    <location>
        <begin position="664"/>
        <end position="764"/>
    </location>
</feature>
<reference evidence="3" key="1">
    <citation type="submission" date="2011-03" db="EMBL/GenBank/DDBJ databases">
        <title>Comparative genomics and transcriptomics of Neospora caninum and Toxoplasma gondii.</title>
        <authorList>
            <person name="Reid A.J."/>
            <person name="Sohal A."/>
            <person name="Harris D."/>
            <person name="Quail M."/>
            <person name="Sanders M."/>
            <person name="Berriman M."/>
            <person name="Wastling J.M."/>
            <person name="Pain A."/>
        </authorList>
    </citation>
    <scope>NUCLEOTIDE SEQUENCE</scope>
    <source>
        <strain evidence="3">Liverpool</strain>
    </source>
</reference>
<feature type="compositionally biased region" description="Basic and acidic residues" evidence="1">
    <location>
        <begin position="671"/>
        <end position="683"/>
    </location>
</feature>
<dbReference type="EMBL" id="CADU01000303">
    <property type="protein sequence ID" value="CCA30160.1"/>
    <property type="molecule type" value="Genomic_DNA"/>
</dbReference>
<sequence length="1645" mass="176312">MLIFLSPSVVSSFASTRAAPVHRREASETSETAARGASASRSGPLGLVASSDAKEWRGKADGGKGGTQGAANEAREGLFSFSRRASVSSSLPDVQSSLEQVDAGLPRPSPFLSSSPPSLADASSPLPQHSSPPSPSSPVSSFDAQFVSPAFLLTLSEARSSLALELPAPVVDIRPSPRVPSLHLLPGSFSADDPEASPPPPPPPPPRASPWAAFLHRHCGAPREGTGESESLWSSLATLWEAHALPALTLPKSWFAAVFLTHLRDPSHVVALLSASNRVYIQQQSEALRSRGAETWTEETAEASQVDGDGAIPPHPSDADSAAPAWASLLPCFAEPFSCHPVPLSLVAAFARYFVSLFPFLLLLVLPVLLLRLVPAVISATLPVEPTDEACFSILSASSAPSSPFHLQAMLFPASPAHSEASSVAASPRLARVRVLCPLRPTLAQAAARRSLTFAALVVLFASVFAASSWGATTQIDASLCAIAHAAEAFFGSPLAHQRPAAASAQGRLPRRDREDSEGLGRSRLQGDRERRDERANRDGRETREGRENREGRREAREGREERNGVSGEQATRNRVEQRDKENRETAGHAFAGGERWAKATRAPCRASDGDKADETEFAAPVDFVGISGVTRQLDAFACAWNSAALAAYSVFFSESDEALSASLSPLPRNARGDSDRDSRESSGHASRGRAGEKAGKTRQDAGRAGQDQGSGDGPTGEGDERRRGSGLEPAKRGEQSEHPEREPSEASGGLGASSTTRGASSPASVSEIRQALASALEIATELETRWAARQRLLSLDPARPPPDEAAACSGGHNGGEQAKGQAPWRAMWRSFLTRLRHLCASAWTCLLSRRGRGKLAETPETPRVCGAPREVEATPRETRKGGAPAEDFSSPAGSSSSRVRRCDMRPHAPRDDAHASRQREEDLSEARSEAGGVQEERRRGNLDADDARFSLVSLLHSRDARGAERRPAAPEWDGGAGKPGQIRPTDSDGFLRLQGGVLRCTDAGRRRRLATFTRQLLVYVQEEARTLRAFVQTHFSPSARRDTASAIADAHDRLELGVAAVELPLLWRNLEWALTQFHVFVTGLLRLSRLTVFLGQVFRSRRSREKQVLSLFASISSFPFTCCLSLCADSRGIHAAFPSPLLPVRRMLLRSGRGSCIALVGGVPRLRPSSTALGPRAAGPRAFFCFPVDQNPTGAGLSTLLAFVPDASPLSPALFRESLSHCLSLPVESPRPSAASAPVSFPLAAESEKLRNFVYQALPPSLRAFFEATEAPPVSFDWRRRTGASGDGFGAAGRNEEDRKGSRQPEDLGETGREAPARARVSLSETRENEGLISELFSAAALLEDQAAAGHRRETDARQRESARTDFFVPWQTLPLGIASKFQQALDRAALHLTREAKGAAGAGRERSGAAKSRRRQATALLASDEETRTERELETAGFSRASSPYASRVETPEEEKARKINLLFAGVLEAAARSDSGASAVTQAVDDLRGDEDGSEWEIVHLWPPLTSTSLLHTSPTDGVNARLPRLLQEMTGDAWAFRGAALPPACADAPVGPLHFPSSELAWQQPEGGGSPDAERKTRERGDRGRERWTDVLRMDGGQPRRCFYVSQDITHELIVSQPRPAVYPAGARGGCSSAKSAVRGA</sequence>
<evidence type="ECO:0000313" key="4">
    <source>
        <dbReference type="EMBL" id="CEL71275.1"/>
    </source>
</evidence>
<feature type="compositionally biased region" description="Basic and acidic residues" evidence="1">
    <location>
        <begin position="1576"/>
        <end position="1590"/>
    </location>
</feature>
<feature type="compositionally biased region" description="Basic and acidic residues" evidence="1">
    <location>
        <begin position="52"/>
        <end position="62"/>
    </location>
</feature>
<feature type="compositionally biased region" description="Basic and acidic residues" evidence="1">
    <location>
        <begin position="870"/>
        <end position="881"/>
    </location>
</feature>
<feature type="region of interest" description="Disordered" evidence="1">
    <location>
        <begin position="857"/>
        <end position="943"/>
    </location>
</feature>
<feature type="region of interest" description="Disordered" evidence="1">
    <location>
        <begin position="501"/>
        <end position="613"/>
    </location>
</feature>
<feature type="compositionally biased region" description="Basic and acidic residues" evidence="1">
    <location>
        <begin position="572"/>
        <end position="587"/>
    </location>
</feature>
<evidence type="ECO:0008006" key="5">
    <source>
        <dbReference type="Google" id="ProtNLM"/>
    </source>
</evidence>
<feature type="region of interest" description="Disordered" evidence="1">
    <location>
        <begin position="1278"/>
        <end position="1327"/>
    </location>
</feature>
<feature type="region of interest" description="Disordered" evidence="1">
    <location>
        <begin position="1398"/>
        <end position="1454"/>
    </location>
</feature>
<feature type="compositionally biased region" description="Basic and acidic residues" evidence="1">
    <location>
        <begin position="1427"/>
        <end position="1436"/>
    </location>
</feature>
<keyword evidence="2" id="KW-1133">Transmembrane helix</keyword>
<feature type="compositionally biased region" description="Low complexity" evidence="1">
    <location>
        <begin position="29"/>
        <end position="43"/>
    </location>
</feature>
<keyword evidence="2" id="KW-0812">Transmembrane</keyword>
<feature type="transmembrane region" description="Helical" evidence="2">
    <location>
        <begin position="350"/>
        <end position="371"/>
    </location>
</feature>
<dbReference type="EMBL" id="LN714488">
    <property type="protein sequence ID" value="CEL71275.1"/>
    <property type="molecule type" value="Genomic_DNA"/>
</dbReference>
<protein>
    <recommendedName>
        <fullName evidence="5">Transmembrane protein</fullName>
    </recommendedName>
</protein>
<gene>
    <name evidence="4" type="ORF">BN1204_069320</name>
    <name evidence="3" type="ORF">NCLIV_069320</name>
</gene>